<accession>A0ABN9WJR2</accession>
<organism evidence="2 3">
    <name type="scientific">Prorocentrum cordatum</name>
    <dbReference type="NCBI Taxonomy" id="2364126"/>
    <lineage>
        <taxon>Eukaryota</taxon>
        <taxon>Sar</taxon>
        <taxon>Alveolata</taxon>
        <taxon>Dinophyceae</taxon>
        <taxon>Prorocentrales</taxon>
        <taxon>Prorocentraceae</taxon>
        <taxon>Prorocentrum</taxon>
    </lineage>
</organism>
<protein>
    <submittedName>
        <fullName evidence="2">Uncharacterized protein</fullName>
    </submittedName>
</protein>
<reference evidence="2" key="1">
    <citation type="submission" date="2023-10" db="EMBL/GenBank/DDBJ databases">
        <authorList>
            <person name="Chen Y."/>
            <person name="Shah S."/>
            <person name="Dougan E. K."/>
            <person name="Thang M."/>
            <person name="Chan C."/>
        </authorList>
    </citation>
    <scope>NUCLEOTIDE SEQUENCE [LARGE SCALE GENOMIC DNA]</scope>
</reference>
<evidence type="ECO:0000256" key="1">
    <source>
        <dbReference type="SAM" id="MobiDB-lite"/>
    </source>
</evidence>
<evidence type="ECO:0000313" key="3">
    <source>
        <dbReference type="Proteomes" id="UP001189429"/>
    </source>
</evidence>
<feature type="compositionally biased region" description="Basic residues" evidence="1">
    <location>
        <begin position="1"/>
        <end position="11"/>
    </location>
</feature>
<keyword evidence="3" id="KW-1185">Reference proteome</keyword>
<dbReference type="EMBL" id="CAUYUJ010018848">
    <property type="protein sequence ID" value="CAK0886777.1"/>
    <property type="molecule type" value="Genomic_DNA"/>
</dbReference>
<name>A0ABN9WJR2_9DINO</name>
<dbReference type="Proteomes" id="UP001189429">
    <property type="component" value="Unassembled WGS sequence"/>
</dbReference>
<proteinExistence type="predicted"/>
<gene>
    <name evidence="2" type="ORF">PCOR1329_LOCUS68036</name>
</gene>
<sequence length="90" mass="10200">MVITRPKRVRRAAVQPCTPALPTTAKDPLDAVHLLRQQARNWRRCTNRRRGTVGGGRDIRKGRRSRSSTTARGRDTRRSRISSACHPLIC</sequence>
<feature type="region of interest" description="Disordered" evidence="1">
    <location>
        <begin position="47"/>
        <end position="90"/>
    </location>
</feature>
<evidence type="ECO:0000313" key="2">
    <source>
        <dbReference type="EMBL" id="CAK0886777.1"/>
    </source>
</evidence>
<comment type="caution">
    <text evidence="2">The sequence shown here is derived from an EMBL/GenBank/DDBJ whole genome shotgun (WGS) entry which is preliminary data.</text>
</comment>
<feature type="region of interest" description="Disordered" evidence="1">
    <location>
        <begin position="1"/>
        <end position="24"/>
    </location>
</feature>